<dbReference type="Proteomes" id="UP000242287">
    <property type="component" value="Unassembled WGS sequence"/>
</dbReference>
<feature type="region of interest" description="Disordered" evidence="1">
    <location>
        <begin position="1"/>
        <end position="24"/>
    </location>
</feature>
<organism evidence="2 3">
    <name type="scientific">Amanita thiersii Skay4041</name>
    <dbReference type="NCBI Taxonomy" id="703135"/>
    <lineage>
        <taxon>Eukaryota</taxon>
        <taxon>Fungi</taxon>
        <taxon>Dikarya</taxon>
        <taxon>Basidiomycota</taxon>
        <taxon>Agaricomycotina</taxon>
        <taxon>Agaricomycetes</taxon>
        <taxon>Agaricomycetidae</taxon>
        <taxon>Agaricales</taxon>
        <taxon>Pluteineae</taxon>
        <taxon>Amanitaceae</taxon>
        <taxon>Amanita</taxon>
    </lineage>
</organism>
<proteinExistence type="predicted"/>
<evidence type="ECO:0000256" key="1">
    <source>
        <dbReference type="SAM" id="MobiDB-lite"/>
    </source>
</evidence>
<reference evidence="2 3" key="1">
    <citation type="submission" date="2014-02" db="EMBL/GenBank/DDBJ databases">
        <title>Transposable element dynamics among asymbiotic and ectomycorrhizal Amanita fungi.</title>
        <authorList>
            <consortium name="DOE Joint Genome Institute"/>
            <person name="Hess J."/>
            <person name="Skrede I."/>
            <person name="Wolfe B."/>
            <person name="LaButti K."/>
            <person name="Ohm R.A."/>
            <person name="Grigoriev I.V."/>
            <person name="Pringle A."/>
        </authorList>
    </citation>
    <scope>NUCLEOTIDE SEQUENCE [LARGE SCALE GENOMIC DNA]</scope>
    <source>
        <strain evidence="2 3">SKay4041</strain>
    </source>
</reference>
<accession>A0A2A9N6B5</accession>
<dbReference type="AlphaFoldDB" id="A0A2A9N6B5"/>
<gene>
    <name evidence="2" type="ORF">AMATHDRAFT_9239</name>
</gene>
<evidence type="ECO:0000313" key="2">
    <source>
        <dbReference type="EMBL" id="PFH45435.1"/>
    </source>
</evidence>
<keyword evidence="3" id="KW-1185">Reference proteome</keyword>
<evidence type="ECO:0000313" key="3">
    <source>
        <dbReference type="Proteomes" id="UP000242287"/>
    </source>
</evidence>
<feature type="compositionally biased region" description="Polar residues" evidence="1">
    <location>
        <begin position="1"/>
        <end position="16"/>
    </location>
</feature>
<dbReference type="EMBL" id="KZ302385">
    <property type="protein sequence ID" value="PFH45435.1"/>
    <property type="molecule type" value="Genomic_DNA"/>
</dbReference>
<sequence length="113" mass="12541">MATNKNGTQVRGNHNTEMMGGPLQGHHQNILKAHQSPHKPHAHHQIFLEIPPEQELPGILPPLPQLLWKSSTVKLIIEFLQNNPKAFTFKGLVTNKDKDKGVPQVQPASLPST</sequence>
<protein>
    <submittedName>
        <fullName evidence="2">Uncharacterized protein</fullName>
    </submittedName>
</protein>
<name>A0A2A9N6B5_9AGAR</name>